<proteinExistence type="predicted"/>
<feature type="chain" id="PRO_5046959886" description="HYR domain-containing protein" evidence="1">
    <location>
        <begin position="25"/>
        <end position="2003"/>
    </location>
</feature>
<organism evidence="2 3">
    <name type="scientific">Thalassobellus suaedae</name>
    <dbReference type="NCBI Taxonomy" id="3074124"/>
    <lineage>
        <taxon>Bacteria</taxon>
        <taxon>Pseudomonadati</taxon>
        <taxon>Bacteroidota</taxon>
        <taxon>Flavobacteriia</taxon>
        <taxon>Flavobacteriales</taxon>
        <taxon>Flavobacteriaceae</taxon>
        <taxon>Thalassobellus</taxon>
    </lineage>
</organism>
<reference evidence="2 3" key="1">
    <citation type="submission" date="2023-09" db="EMBL/GenBank/DDBJ databases">
        <title>Thalassobella suaedae gen. nov., sp. nov., a marine bacterium of the family Flavobacteriaceae isolated from a halophyte Suaeda japonica.</title>
        <authorList>
            <person name="Lee S.Y."/>
            <person name="Hwang C.Y."/>
        </authorList>
    </citation>
    <scope>NUCLEOTIDE SEQUENCE [LARGE SCALE GENOMIC DNA]</scope>
    <source>
        <strain evidence="2 3">HL-DH14</strain>
    </source>
</reference>
<gene>
    <name evidence="2" type="ORF">RHP51_08445</name>
</gene>
<feature type="signal peptide" evidence="1">
    <location>
        <begin position="1"/>
        <end position="24"/>
    </location>
</feature>
<evidence type="ECO:0008006" key="4">
    <source>
        <dbReference type="Google" id="ProtNLM"/>
    </source>
</evidence>
<evidence type="ECO:0000313" key="2">
    <source>
        <dbReference type="EMBL" id="WNH10660.1"/>
    </source>
</evidence>
<keyword evidence="1" id="KW-0732">Signal</keyword>
<protein>
    <recommendedName>
        <fullName evidence="4">HYR domain-containing protein</fullName>
    </recommendedName>
</protein>
<evidence type="ECO:0000256" key="1">
    <source>
        <dbReference type="SAM" id="SignalP"/>
    </source>
</evidence>
<accession>A0ABY9XXG9</accession>
<dbReference type="EMBL" id="CP134537">
    <property type="protein sequence ID" value="WNH10660.1"/>
    <property type="molecule type" value="Genomic_DNA"/>
</dbReference>
<dbReference type="Proteomes" id="UP001302806">
    <property type="component" value="Chromosome"/>
</dbReference>
<dbReference type="RefSeq" id="WP_415866901.1">
    <property type="nucleotide sequence ID" value="NZ_CP134537.1"/>
</dbReference>
<name>A0ABY9XXG9_9FLAO</name>
<sequence>MKKIIFNKIFFLFFILLFSSNINARNLSGNPTPATPIYTLQDKVVSFFVDVFELFNNNDEIKINNTYNISNTALNQTSFALAAALATGDFQSSGVGTGDWDDPDSWLTYDSSTTSWVTTTEYPGENAIGPPFPNVTILTGHIITVTSDLSTNDLGEVIIQGTLILGDNSSNQHTTTLNTQQLTIATTSPEIGRIRFNGTKVRLNLPSNASLTIEPSSLIDGNCTNNDEIFIGNQKYATCVGGGSTTYSFGDIIASGGTINAEITTPPSNATTEACSLVSLQGTYNGSPSGTVNYQWKLQDPNGITTTLTFSISGIISSSSFTPTIVGDYLVSFEVSDNNNTNLETRTVTVTADITDPTFTCPSDVDANLSADCQITIPDLVTGITDEADNCGIASVSQSPASGAVVASSHNNTHTVTITVTDTAGITATCDVTITAKDVTAPTFTVATDQDVNMNAACQIVIPDVTNTDSDCSTVTVTQNPVAGTLVAATHNTTIDVIVSAVDAAGNNAASTQTVTLTPKDITAPTFTVATDQDVNMNAACQIVIPDVTNTDSDCSTVTVTQNPAAGTLVAATHNTTIDVIVSAVDAAGNNAASTQTVTLTPKDITAPTFTVATDQDVNMNAACQIVIPDVTNTDSDCSTVTVTQNPAAGTLVAATHNTTIDVIVSAVDTAGNNAASTQTVTLTPKDITAPTFTVATDQDVNMNAACQIVIPDVTNTDSDCSTVTVTQNPVAGTLVAATHNTTIDVIVSAVDAAGNNAASTQTVTLTPKDITAPTFTVVTDQDVNMNAACQIVIPDVTNTDSDCSTVTVTQNPVAGTLVAATHNTTIDVIVSAVDAAGNNAASTQTVTLTPKDITAPTFTVATDQDVNMNAACQIVIPDVTNTDSDCSTVTVTQNPAAGTLVAATHNTTIDVIVSAVDAAGNNAASTQTVTLTPKDITAPTFTVVTDQDVNMNAACQIVIPDVTNTDSDCSTVTVTQNPAAGTLVAATHNTTIDVIVSAVDATGNNAASTQTVTLTPKDVTAPTFTVATDQDVNMNAACQIVIPDVTNTDSDCSTVTVTQNPAAGTLVAATHNTTIDVIVSAVDAAGNNAASTQTVTLTPKDVTAPTFTVATDQDVNMNAACQIVIPDVTNTDSDCSTVTVTQNPAAGTLVAATHNTTIDVIVSAVDAAGNNAASTQTVTLTPKDVTAPTFTVVTDQDVNMNAACQIVIPDVTNTDSDCSTVTVTQNPAAGTLVAATHNTTIDVIVSAVDAAGNNAASTQTVTLTPKDITAPTFTVATDQDVNMNAACQIVIPDVTNTDSDCSTVTVTQNPAAGTLVAATHNTTIDVIVSAVDAAGNNAASTQTVTLTPKDITAPTFTVATDQDVNMNAACQIVIPDVTNTDSDCSTVTVTQNPAAGTLVAATHNTTIDVIVSAVDAAGNNAASTQTVTLTPKDITAPTFTVATDQDVNMNAACQIVIPDVTNTDSDCSTVTVTQNPVAGTLVAATHNTTIDVIVSAVDAAGNNAASTQTVTLTPKDITAPTFTVVTDQDVNMNAACQIVIPDVTNTDSDCSTVTVTQNPAAGTLVAATHNTTIDVIVSAVDAAGNNAASTQTVTLTPKDVTAPTFTVVTDQDVNMNAACQIVIPDVTNTDSDCSTVTVTQNPAAGTLVAATHNTTIDVIVSAVDAAGNNAASTQTVTLTPKDVTAPTFTVVTDQDVNMNAACQIVIPDVTNTDSDCSTVTVTQNPAAGTLVAATHNTTIDVIVSAVDAAGNNAASTQTVTLTPKDVTAPTFTVATDQDVNMNAACQIVIPDVTNTDSDCSTVTVTQNPAAGTLVAATHNTTIDVIVSAVDATGNNAASTQTVTLTPKDVTAPTFTVATDQDVNMNAACQIVIPDVTNTDSDCSTVTVTQNPAAGTLVAATHNTTIDVIVSAVDATGNNAASTQTVTLTPKDVTAPVISALTDINVGECSGTPTAPTTTDNCAGTIIGTPNLTFPITVQGTTVITWTFDDGNGNSTTVPIKML</sequence>
<evidence type="ECO:0000313" key="3">
    <source>
        <dbReference type="Proteomes" id="UP001302806"/>
    </source>
</evidence>